<protein>
    <recommendedName>
        <fullName evidence="15">DNA repair protein RAD5</fullName>
    </recommendedName>
</protein>
<keyword evidence="4 9" id="KW-0863">Zinc-finger</keyword>
<dbReference type="PROSITE" id="PS51194">
    <property type="entry name" value="HELICASE_CTER"/>
    <property type="match status" value="1"/>
</dbReference>
<comment type="caution">
    <text evidence="13">The sequence shown here is derived from an EMBL/GenBank/DDBJ whole genome shotgun (WGS) entry which is preliminary data.</text>
</comment>
<proteinExistence type="inferred from homology"/>
<keyword evidence="2" id="KW-0479">Metal-binding</keyword>
<evidence type="ECO:0000256" key="8">
    <source>
        <dbReference type="ARBA" id="ARBA00022840"/>
    </source>
</evidence>
<dbReference type="InterPro" id="IPR049730">
    <property type="entry name" value="SNF2/RAD54-like_C"/>
</dbReference>
<organism evidence="13 14">
    <name type="scientific">Pichia inconspicua</name>
    <dbReference type="NCBI Taxonomy" id="52247"/>
    <lineage>
        <taxon>Eukaryota</taxon>
        <taxon>Fungi</taxon>
        <taxon>Dikarya</taxon>
        <taxon>Ascomycota</taxon>
        <taxon>Saccharomycotina</taxon>
        <taxon>Pichiomycetes</taxon>
        <taxon>Pichiales</taxon>
        <taxon>Pichiaceae</taxon>
        <taxon>Pichia</taxon>
    </lineage>
</organism>
<dbReference type="InterPro" id="IPR001650">
    <property type="entry name" value="Helicase_C-like"/>
</dbReference>
<dbReference type="GO" id="GO:0016787">
    <property type="term" value="F:hydrolase activity"/>
    <property type="evidence" value="ECO:0007669"/>
    <property type="project" value="UniProtKB-KW"/>
</dbReference>
<sequence length="1165" mass="133894">MEKSSKRGSFFDTNLQTVIPDVVQEANDDNNTKFTDFHDKLKIMFSDISDSSIHQLFSMFSDSANYLQDSINAYLDDPSKFTNRDREDIKEVEQVNKLHQDFSEKPYCSIRYEYKSRKRGIDSFLQNDSLGYVKKVRTKKATDSGKSSFPSDQNKANVNTLTSKNLSSNIPENTFWKKYIGTFNIPCWCTRTLYGLSSIYTNNRLTFGKPSGADVVYVYHQPQNSSYKRELGRVNELTADILSPLVADGVIKFESRLFFVEGTKLGAGDTFIIRTDCFLSEKVFTKDISDDSEASFDLDQLKVIKNSDGKIQAGTRLKNAMIKLFSLLDLKCTQILNKKDISEPHIDSDESSTYPVLIENDELELGVEETEENDTKLSINQIKDLQEYRNLELRPYQKLALSWMLQREKEYDAIGINNEDLDTEVRDFVIKQLQSTENSINPLWREYSWPEIPSRINHTQLPEDCSDTFYFNLYKGNCSLFKPLIKSTCKGGILADEMGLGKTITTLSLVMTYPEDLKYKALPVNSVERSPDYAFCTTLIIVPMALLNQWEREFQKVTQDSSGGKCFVYYGSESSKSLKNRLLGPSPPTIVLTTYGMVQSDWIRTSRSDNETGLFSIKFLRIILDEGHNIRNRTTKTAKAIYDLNADRRWILTGTPIINKLEDIFSLLHFLQLKPWSYHTLWKHCISIPFESGKDVDVASDLLKSILDPILLRRTKNQKDSNGKLLVTLPPKEVVIERISFNQKEQVVYNWLKEKAVNSFNENFKSGMIFKNYSSILTQLLRLRQVCCHVDLIKTTKTEELKDYAPEAEITEVLKKSKSLANSDDDDEMLALVKKIESNELKQRIPLDEIRALKEKIYEKYPTFDDQECAICTEQINVNTCVITECLHCFCYPCLTEHIDFQLKKESDSHSNRSSVETDDVSQNHCDEVFCPLCREKVNRNRMLRTAEKSGSPTQSAGLDCRETLQTQISDETRNYYVRPFLPNHQSSKINTLLMHLDKIRFESPGEHVVIFSQFTSFLDIIEQELANYKAEFNVFKFDGRLKLEQRQTVLNAFEMDVPSVNKKISVLLLSLKAGGVGLNLTVASKAFLMDPHWNSATESQAIDRIHRVGQSKDVRVVRFIMRDSIEERMLQIQARKNQLGDAMTLTDEERKKRNIEELQSIFAD</sequence>
<dbReference type="Pfam" id="PF00271">
    <property type="entry name" value="Helicase_C"/>
    <property type="match status" value="1"/>
</dbReference>
<evidence type="ECO:0008006" key="15">
    <source>
        <dbReference type="Google" id="ProtNLM"/>
    </source>
</evidence>
<dbReference type="AlphaFoldDB" id="A0A4T0X1T0"/>
<gene>
    <name evidence="13" type="ORF">CANINC_002735</name>
</gene>
<dbReference type="STRING" id="52247.A0A4T0X1T0"/>
<dbReference type="GO" id="GO:0006281">
    <property type="term" value="P:DNA repair"/>
    <property type="evidence" value="ECO:0007669"/>
    <property type="project" value="TreeGrafter"/>
</dbReference>
<dbReference type="InterPro" id="IPR027417">
    <property type="entry name" value="P-loop_NTPase"/>
</dbReference>
<dbReference type="SMART" id="SM00184">
    <property type="entry name" value="RING"/>
    <property type="match status" value="1"/>
</dbReference>
<dbReference type="Proteomes" id="UP000307173">
    <property type="component" value="Unassembled WGS sequence"/>
</dbReference>
<evidence type="ECO:0000256" key="1">
    <source>
        <dbReference type="ARBA" id="ARBA00007025"/>
    </source>
</evidence>
<evidence type="ECO:0000256" key="5">
    <source>
        <dbReference type="ARBA" id="ARBA00022801"/>
    </source>
</evidence>
<dbReference type="GO" id="GO:0008270">
    <property type="term" value="F:zinc ion binding"/>
    <property type="evidence" value="ECO:0007669"/>
    <property type="project" value="UniProtKB-KW"/>
</dbReference>
<dbReference type="InterPro" id="IPR050628">
    <property type="entry name" value="SNF2_RAD54_helicase_TF"/>
</dbReference>
<evidence type="ECO:0000259" key="11">
    <source>
        <dbReference type="PROSITE" id="PS51192"/>
    </source>
</evidence>
<name>A0A4T0X1T0_9ASCO</name>
<keyword evidence="8" id="KW-0067">ATP-binding</keyword>
<dbReference type="Pfam" id="PF00176">
    <property type="entry name" value="SNF2-rel_dom"/>
    <property type="match status" value="1"/>
</dbReference>
<evidence type="ECO:0000256" key="9">
    <source>
        <dbReference type="PROSITE-ProRule" id="PRU00175"/>
    </source>
</evidence>
<dbReference type="CDD" id="cd18793">
    <property type="entry name" value="SF2_C_SNF"/>
    <property type="match status" value="1"/>
</dbReference>
<dbReference type="Gene3D" id="3.40.50.10810">
    <property type="entry name" value="Tandem AAA-ATPase domain"/>
    <property type="match status" value="1"/>
</dbReference>
<keyword evidence="5" id="KW-0378">Hydrolase</keyword>
<keyword evidence="7" id="KW-0862">Zinc</keyword>
<evidence type="ECO:0000259" key="12">
    <source>
        <dbReference type="PROSITE" id="PS51194"/>
    </source>
</evidence>
<evidence type="ECO:0000256" key="6">
    <source>
        <dbReference type="ARBA" id="ARBA00022806"/>
    </source>
</evidence>
<dbReference type="GO" id="GO:0008094">
    <property type="term" value="F:ATP-dependent activity, acting on DNA"/>
    <property type="evidence" value="ECO:0007669"/>
    <property type="project" value="TreeGrafter"/>
</dbReference>
<accession>A0A4T0X1T0</accession>
<dbReference type="GO" id="GO:0005634">
    <property type="term" value="C:nucleus"/>
    <property type="evidence" value="ECO:0007669"/>
    <property type="project" value="TreeGrafter"/>
</dbReference>
<dbReference type="PANTHER" id="PTHR45626:SF22">
    <property type="entry name" value="DNA REPAIR PROTEIN RAD5"/>
    <property type="match status" value="1"/>
</dbReference>
<dbReference type="InterPro" id="IPR013083">
    <property type="entry name" value="Znf_RING/FYVE/PHD"/>
</dbReference>
<dbReference type="GO" id="GO:0005524">
    <property type="term" value="F:ATP binding"/>
    <property type="evidence" value="ECO:0007669"/>
    <property type="project" value="UniProtKB-KW"/>
</dbReference>
<dbReference type="InterPro" id="IPR017907">
    <property type="entry name" value="Znf_RING_CS"/>
</dbReference>
<evidence type="ECO:0000256" key="3">
    <source>
        <dbReference type="ARBA" id="ARBA00022741"/>
    </source>
</evidence>
<feature type="domain" description="Helicase C-terminal" evidence="12">
    <location>
        <begin position="992"/>
        <end position="1152"/>
    </location>
</feature>
<evidence type="ECO:0000256" key="2">
    <source>
        <dbReference type="ARBA" id="ARBA00022723"/>
    </source>
</evidence>
<evidence type="ECO:0000256" key="7">
    <source>
        <dbReference type="ARBA" id="ARBA00022833"/>
    </source>
</evidence>
<dbReference type="EMBL" id="SELW01000425">
    <property type="protein sequence ID" value="TID28054.1"/>
    <property type="molecule type" value="Genomic_DNA"/>
</dbReference>
<keyword evidence="14" id="KW-1185">Reference proteome</keyword>
<comment type="similarity">
    <text evidence="1">Belongs to the SNF2/RAD54 helicase family.</text>
</comment>
<dbReference type="OrthoDB" id="2801544at2759"/>
<dbReference type="SUPFAM" id="SSF52540">
    <property type="entry name" value="P-loop containing nucleoside triphosphate hydrolases"/>
    <property type="match status" value="2"/>
</dbReference>
<dbReference type="SMART" id="SM00487">
    <property type="entry name" value="DEXDc"/>
    <property type="match status" value="1"/>
</dbReference>
<dbReference type="GO" id="GO:0004386">
    <property type="term" value="F:helicase activity"/>
    <property type="evidence" value="ECO:0007669"/>
    <property type="project" value="UniProtKB-KW"/>
</dbReference>
<reference evidence="13 14" key="1">
    <citation type="journal article" date="2019" name="Front. Genet.">
        <title>Whole-Genome Sequencing of the Opportunistic Yeast Pathogen Candida inconspicua Uncovers Its Hybrid Origin.</title>
        <authorList>
            <person name="Mixao V."/>
            <person name="Hansen A.P."/>
            <person name="Saus E."/>
            <person name="Boekhout T."/>
            <person name="Lass-Florl C."/>
            <person name="Gabaldon T."/>
        </authorList>
    </citation>
    <scope>NUCLEOTIDE SEQUENCE [LARGE SCALE GENOMIC DNA]</scope>
    <source>
        <strain evidence="13 14">CBS 180</strain>
    </source>
</reference>
<dbReference type="SMART" id="SM00490">
    <property type="entry name" value="HELICc"/>
    <property type="match status" value="1"/>
</dbReference>
<evidence type="ECO:0000256" key="4">
    <source>
        <dbReference type="ARBA" id="ARBA00022771"/>
    </source>
</evidence>
<dbReference type="SUPFAM" id="SSF57850">
    <property type="entry name" value="RING/U-box"/>
    <property type="match status" value="1"/>
</dbReference>
<feature type="domain" description="Helicase ATP-binding" evidence="11">
    <location>
        <begin position="483"/>
        <end position="674"/>
    </location>
</feature>
<evidence type="ECO:0000259" key="10">
    <source>
        <dbReference type="PROSITE" id="PS50089"/>
    </source>
</evidence>
<dbReference type="Gene3D" id="3.30.40.10">
    <property type="entry name" value="Zinc/RING finger domain, C3HC4 (zinc finger)"/>
    <property type="match status" value="1"/>
</dbReference>
<keyword evidence="6" id="KW-0347">Helicase</keyword>
<keyword evidence="3" id="KW-0547">Nucleotide-binding</keyword>
<dbReference type="PROSITE" id="PS50089">
    <property type="entry name" value="ZF_RING_2"/>
    <property type="match status" value="1"/>
</dbReference>
<dbReference type="Gene3D" id="3.40.50.300">
    <property type="entry name" value="P-loop containing nucleotide triphosphate hydrolases"/>
    <property type="match status" value="2"/>
</dbReference>
<dbReference type="CDD" id="cd18008">
    <property type="entry name" value="DEXDc_SHPRH-like"/>
    <property type="match status" value="1"/>
</dbReference>
<evidence type="ECO:0000313" key="13">
    <source>
        <dbReference type="EMBL" id="TID28054.1"/>
    </source>
</evidence>
<evidence type="ECO:0000313" key="14">
    <source>
        <dbReference type="Proteomes" id="UP000307173"/>
    </source>
</evidence>
<dbReference type="PANTHER" id="PTHR45626">
    <property type="entry name" value="TRANSCRIPTION TERMINATION FACTOR 2-RELATED"/>
    <property type="match status" value="1"/>
</dbReference>
<dbReference type="InterPro" id="IPR000330">
    <property type="entry name" value="SNF2_N"/>
</dbReference>
<dbReference type="PROSITE" id="PS51192">
    <property type="entry name" value="HELICASE_ATP_BIND_1"/>
    <property type="match status" value="1"/>
</dbReference>
<feature type="domain" description="RING-type" evidence="10">
    <location>
        <begin position="869"/>
        <end position="935"/>
    </location>
</feature>
<dbReference type="InterPro" id="IPR038718">
    <property type="entry name" value="SNF2-like_sf"/>
</dbReference>
<dbReference type="InterPro" id="IPR014001">
    <property type="entry name" value="Helicase_ATP-bd"/>
</dbReference>
<dbReference type="InterPro" id="IPR001841">
    <property type="entry name" value="Znf_RING"/>
</dbReference>
<dbReference type="PROSITE" id="PS00518">
    <property type="entry name" value="ZF_RING_1"/>
    <property type="match status" value="1"/>
</dbReference>